<dbReference type="EMBL" id="JAUEPT010000047">
    <property type="protein sequence ID" value="KAK0437627.1"/>
    <property type="molecule type" value="Genomic_DNA"/>
</dbReference>
<comment type="caution">
    <text evidence="1">The sequence shown here is derived from an EMBL/GenBank/DDBJ whole genome shotgun (WGS) entry which is preliminary data.</text>
</comment>
<name>A0AA39MKG3_9AGAR</name>
<dbReference type="AlphaFoldDB" id="A0AA39MKG3"/>
<accession>A0AA39MKG3</accession>
<organism evidence="1 2">
    <name type="scientific">Armillaria borealis</name>
    <dbReference type="NCBI Taxonomy" id="47425"/>
    <lineage>
        <taxon>Eukaryota</taxon>
        <taxon>Fungi</taxon>
        <taxon>Dikarya</taxon>
        <taxon>Basidiomycota</taxon>
        <taxon>Agaricomycotina</taxon>
        <taxon>Agaricomycetes</taxon>
        <taxon>Agaricomycetidae</taxon>
        <taxon>Agaricales</taxon>
        <taxon>Marasmiineae</taxon>
        <taxon>Physalacriaceae</taxon>
        <taxon>Armillaria</taxon>
    </lineage>
</organism>
<reference evidence="1" key="1">
    <citation type="submission" date="2023-06" db="EMBL/GenBank/DDBJ databases">
        <authorList>
            <consortium name="Lawrence Berkeley National Laboratory"/>
            <person name="Ahrendt S."/>
            <person name="Sahu N."/>
            <person name="Indic B."/>
            <person name="Wong-Bajracharya J."/>
            <person name="Merenyi Z."/>
            <person name="Ke H.-M."/>
            <person name="Monk M."/>
            <person name="Kocsube S."/>
            <person name="Drula E."/>
            <person name="Lipzen A."/>
            <person name="Balint B."/>
            <person name="Henrissat B."/>
            <person name="Andreopoulos B."/>
            <person name="Martin F.M."/>
            <person name="Harder C.B."/>
            <person name="Rigling D."/>
            <person name="Ford K.L."/>
            <person name="Foster G.D."/>
            <person name="Pangilinan J."/>
            <person name="Papanicolaou A."/>
            <person name="Barry K."/>
            <person name="LaButti K."/>
            <person name="Viragh M."/>
            <person name="Koriabine M."/>
            <person name="Yan M."/>
            <person name="Riley R."/>
            <person name="Champramary S."/>
            <person name="Plett K.L."/>
            <person name="Tsai I.J."/>
            <person name="Slot J."/>
            <person name="Sipos G."/>
            <person name="Plett J."/>
            <person name="Nagy L.G."/>
            <person name="Grigoriev I.V."/>
        </authorList>
    </citation>
    <scope>NUCLEOTIDE SEQUENCE</scope>
    <source>
        <strain evidence="1">FPL87.14</strain>
    </source>
</reference>
<evidence type="ECO:0000313" key="2">
    <source>
        <dbReference type="Proteomes" id="UP001175226"/>
    </source>
</evidence>
<keyword evidence="2" id="KW-1185">Reference proteome</keyword>
<evidence type="ECO:0000313" key="1">
    <source>
        <dbReference type="EMBL" id="KAK0437627.1"/>
    </source>
</evidence>
<dbReference type="Proteomes" id="UP001175226">
    <property type="component" value="Unassembled WGS sequence"/>
</dbReference>
<proteinExistence type="predicted"/>
<protein>
    <submittedName>
        <fullName evidence="1">Uncharacterized protein</fullName>
    </submittedName>
</protein>
<sequence length="188" mass="21046">MSVFQHPCYAAEIPLMSSCSELVVTEFSSSRIKSLRELLFQKERLVIEGVGFSPFRRLVCEIARTSHGLKPSFYELDLCVRALLLDENVGYVPPFIVLFETGKDGKARTLFTRASHVPSPWILDSLPKTCGSSTCTDSDCIGLWRNEESQSLTTRAPWSGMSSALIITSCATFGDARSKCRWILRQVR</sequence>
<gene>
    <name evidence="1" type="ORF">EV421DRAFT_2038128</name>
</gene>